<dbReference type="AlphaFoldDB" id="A0A4V4LTQ2"/>
<comment type="caution">
    <text evidence="2">The sequence shown here is derived from an EMBL/GenBank/DDBJ whole genome shotgun (WGS) entry which is preliminary data.</text>
</comment>
<dbReference type="Proteomes" id="UP000310189">
    <property type="component" value="Unassembled WGS sequence"/>
</dbReference>
<accession>A0A4V4LTQ2</accession>
<feature type="compositionally biased region" description="Polar residues" evidence="1">
    <location>
        <begin position="132"/>
        <end position="142"/>
    </location>
</feature>
<feature type="region of interest" description="Disordered" evidence="1">
    <location>
        <begin position="449"/>
        <end position="473"/>
    </location>
</feature>
<feature type="region of interest" description="Disordered" evidence="1">
    <location>
        <begin position="1"/>
        <end position="61"/>
    </location>
</feature>
<sequence length="706" mass="77462">MSIPFPTLQEDAEATEATFTAFPAMEPKRPLRSKNRPTAFYGSPNPRAPPQPFSRSAAKRESVMALGSIQHLQHLYAKNGLASKARPGNVRDVSEPVLALGPSAAHEGKLEPPPRVQLPPSPDPPVLDSSSWNKPQSPSVAPQTDPELLKPAVERDISHIKRLWDLEGKSSHPTADILELLKSTTSAIRSVQQYAMALPFDDVAASNTSSKSAIGHRRMPTLRSISYNISTASRQFRPPNPRKTRASLGSTPQDDLLNPLALVRSSALELLSALQDIEERCRVDSSTPSADAFPSPTSPNRVNADNFFESINDQSQLETLETAEYHQNASSFAQIPVIEHSPAEPSITTNATGNTIGAVSIATHYTGSGKPVPVWQDYESPDINSLTNAEEAGDRPARERWEERLLSSNGYLYKNDVNIKSDFEKERKITAKYVALVEKMFLDTAQTVTAKAKPRHSSPTTLSSPSSGSESHLDDALQDMAISRFNNTDEGEDESGLPDWAQKKLYQNDPLGRLNALLLAFLPDSLKGLLPSPVDDPLAFMDRLSDGQMLCIVFNSVLRRSRRPWGFIPPQDIHDIVGLEKEEAEAAGAVDDQSKSSRSKTSWTFRRTDNLRIWAAALKLRYLISLSPSILPTLPHILTSKPPSLEEGDKDSSSPLIASLLGLTRSSFNAKAVAQRLEGWESSLGYAAGRYLEAVVHEYRLQEGFN</sequence>
<evidence type="ECO:0000256" key="1">
    <source>
        <dbReference type="SAM" id="MobiDB-lite"/>
    </source>
</evidence>
<feature type="region of interest" description="Disordered" evidence="1">
    <location>
        <begin position="104"/>
        <end position="149"/>
    </location>
</feature>
<keyword evidence="3" id="KW-1185">Reference proteome</keyword>
<protein>
    <recommendedName>
        <fullName evidence="4">Calponin-homology (CH) domain-containing protein</fullName>
    </recommendedName>
</protein>
<feature type="region of interest" description="Disordered" evidence="1">
    <location>
        <begin position="233"/>
        <end position="252"/>
    </location>
</feature>
<proteinExistence type="predicted"/>
<organism evidence="2 3">
    <name type="scientific">Wallemia hederae</name>
    <dbReference type="NCBI Taxonomy" id="1540922"/>
    <lineage>
        <taxon>Eukaryota</taxon>
        <taxon>Fungi</taxon>
        <taxon>Dikarya</taxon>
        <taxon>Basidiomycota</taxon>
        <taxon>Wallemiomycotina</taxon>
        <taxon>Wallemiomycetes</taxon>
        <taxon>Wallemiales</taxon>
        <taxon>Wallemiaceae</taxon>
        <taxon>Wallemia</taxon>
    </lineage>
</organism>
<name>A0A4V4LTQ2_9BASI</name>
<dbReference type="PANTHER" id="PTHR38702">
    <property type="entry name" value="CALPONIN-HOMOLOGY (CH) DOMAIN-CONTAINING PROTEIN"/>
    <property type="match status" value="1"/>
</dbReference>
<evidence type="ECO:0008006" key="4">
    <source>
        <dbReference type="Google" id="ProtNLM"/>
    </source>
</evidence>
<evidence type="ECO:0000313" key="2">
    <source>
        <dbReference type="EMBL" id="TIA91273.1"/>
    </source>
</evidence>
<feature type="compositionally biased region" description="Low complexity" evidence="1">
    <location>
        <begin position="457"/>
        <end position="470"/>
    </location>
</feature>
<dbReference type="EMBL" id="SPNW01000013">
    <property type="protein sequence ID" value="TIA91273.1"/>
    <property type="molecule type" value="Genomic_DNA"/>
</dbReference>
<dbReference type="PANTHER" id="PTHR38702:SF1">
    <property type="entry name" value="CALPONIN-HOMOLOGY (CH) DOMAIN-CONTAINING PROTEIN"/>
    <property type="match status" value="1"/>
</dbReference>
<feature type="compositionally biased region" description="Pro residues" evidence="1">
    <location>
        <begin position="113"/>
        <end position="125"/>
    </location>
</feature>
<gene>
    <name evidence="2" type="ORF">E3P99_01157</name>
</gene>
<dbReference type="OrthoDB" id="2534759at2759"/>
<reference evidence="2 3" key="1">
    <citation type="submission" date="2019-03" db="EMBL/GenBank/DDBJ databases">
        <title>Sequencing 23 genomes of Wallemia ichthyophaga.</title>
        <authorList>
            <person name="Gostincar C."/>
        </authorList>
    </citation>
    <scope>NUCLEOTIDE SEQUENCE [LARGE SCALE GENOMIC DNA]</scope>
    <source>
        <strain evidence="2 3">EXF-5753</strain>
    </source>
</reference>
<evidence type="ECO:0000313" key="3">
    <source>
        <dbReference type="Proteomes" id="UP000310189"/>
    </source>
</evidence>